<dbReference type="SUPFAM" id="SSF101821">
    <property type="entry name" value="Aminopeptidase/glucanase lid domain"/>
    <property type="match status" value="1"/>
</dbReference>
<dbReference type="CDD" id="cd05656">
    <property type="entry name" value="M42_Frv"/>
    <property type="match status" value="1"/>
</dbReference>
<dbReference type="OrthoDB" id="9772053at2"/>
<dbReference type="PATRIC" id="fig|1422.15.peg.91"/>
<evidence type="ECO:0000256" key="7">
    <source>
        <dbReference type="PIRSR" id="PIRSR001123-1"/>
    </source>
</evidence>
<dbReference type="EMBL" id="LUCS01000028">
    <property type="protein sequence ID" value="KAF6510430.1"/>
    <property type="molecule type" value="Genomic_DNA"/>
</dbReference>
<evidence type="ECO:0000313" key="12">
    <source>
        <dbReference type="Proteomes" id="UP000075517"/>
    </source>
</evidence>
<dbReference type="InterPro" id="IPR008007">
    <property type="entry name" value="Peptidase_M42"/>
</dbReference>
<evidence type="ECO:0000256" key="1">
    <source>
        <dbReference type="ARBA" id="ARBA00006272"/>
    </source>
</evidence>
<dbReference type="AlphaFoldDB" id="A0A0K9HI21"/>
<evidence type="ECO:0000256" key="8">
    <source>
        <dbReference type="PIRSR" id="PIRSR001123-2"/>
    </source>
</evidence>
<feature type="binding site" evidence="8">
    <location>
        <position position="182"/>
    </location>
    <ligand>
        <name>Zn(2+)</name>
        <dbReference type="ChEBI" id="CHEBI:29105"/>
        <label>2</label>
    </ligand>
</feature>
<dbReference type="InterPro" id="IPR023367">
    <property type="entry name" value="Peptidase_M42_dom2"/>
</dbReference>
<gene>
    <name evidence="10" type="ORF">B4114_2339</name>
    <name evidence="11" type="ORF">D9548_02730</name>
    <name evidence="9" type="ORF">GS8_2587</name>
</gene>
<evidence type="ECO:0000256" key="6">
    <source>
        <dbReference type="PIRNR" id="PIRNR001123"/>
    </source>
</evidence>
<comment type="similarity">
    <text evidence="1 6">Belongs to the peptidase M42 family.</text>
</comment>
<dbReference type="GO" id="GO:0006508">
    <property type="term" value="P:proteolysis"/>
    <property type="evidence" value="ECO:0007669"/>
    <property type="project" value="UniProtKB-KW"/>
</dbReference>
<dbReference type="PANTHER" id="PTHR32481">
    <property type="entry name" value="AMINOPEPTIDASE"/>
    <property type="match status" value="1"/>
</dbReference>
<dbReference type="GO" id="GO:0046872">
    <property type="term" value="F:metal ion binding"/>
    <property type="evidence" value="ECO:0007669"/>
    <property type="project" value="UniProtKB-UniRule"/>
</dbReference>
<protein>
    <submittedName>
        <fullName evidence="11">M42 family peptidase</fullName>
    </submittedName>
    <submittedName>
        <fullName evidence="9">Peptidase M42 family</fullName>
    </submittedName>
</protein>
<feature type="binding site" evidence="8">
    <location>
        <position position="237"/>
    </location>
    <ligand>
        <name>Zn(2+)</name>
        <dbReference type="ChEBI" id="CHEBI:29105"/>
        <label>1</label>
    </ligand>
</feature>
<evidence type="ECO:0000313" key="14">
    <source>
        <dbReference type="Proteomes" id="UP000773850"/>
    </source>
</evidence>
<dbReference type="RefSeq" id="WP_011232187.1">
    <property type="nucleotide sequence ID" value="NZ_JAKLOQ020000095.1"/>
</dbReference>
<dbReference type="PIRSF" id="PIRSF001123">
    <property type="entry name" value="PepA_GA"/>
    <property type="match status" value="1"/>
</dbReference>
<comment type="caution">
    <text evidence="11">The sequence shown here is derived from an EMBL/GenBank/DDBJ whole genome shotgun (WGS) entry which is preliminary data.</text>
</comment>
<reference evidence="11 13" key="3">
    <citation type="submission" date="2018-10" db="EMBL/GenBank/DDBJ databases">
        <title>Geobacillus stearothermophilus in processing lines of powdered infant formula.</title>
        <authorList>
            <person name="Rhee M.S."/>
            <person name="Choi I.-G."/>
            <person name="Cho T.J."/>
            <person name="Park B."/>
        </authorList>
    </citation>
    <scope>NUCLEOTIDE SEQUENCE [LARGE SCALE GENOMIC DNA]</scope>
    <source>
        <strain evidence="11 13">FHS-PPGT130</strain>
    </source>
</reference>
<dbReference type="GeneID" id="32064613"/>
<comment type="cofactor">
    <cofactor evidence="8">
        <name>a divalent metal cation</name>
        <dbReference type="ChEBI" id="CHEBI:60240"/>
    </cofactor>
    <text evidence="8">Binds 2 divalent metal cations per subunit.</text>
</comment>
<sequence>MAKLDETLTMLKALTDAKGVPGNEREARDVMKTYIAPYADEVTTDGLGSLIAKKEGKSGGPKVMIAGHLDEVGFMVTQIDDKGFIRFQTLGGWWSQVMLAQRVTIVTKKGDITGVIGSKPPHILPPEARKKPVEIKDMFIDIGATSREEAMEWGVRPGDMIVPYFEFTVLNNEKMLLAKAWDNRIGCAVAIDVLKQLKGVDHPNTVYGVGTVQEEVGLRGARTAAQFIQPDIAFAVDVGIAGDTPGVSEKEAMGKLGAGPHIVLYDATMVSHRGLREFVIEVAEELNIPYHFDAMPGGGTDAGAIHLTGIGVPSLTIAIPTRYIHSHAAILHRDDYENTVKLLVEVIKRLDADKVKQLTFDE</sequence>
<dbReference type="Proteomes" id="UP000266922">
    <property type="component" value="Unassembled WGS sequence"/>
</dbReference>
<feature type="binding site" evidence="8">
    <location>
        <position position="325"/>
    </location>
    <ligand>
        <name>Zn(2+)</name>
        <dbReference type="ChEBI" id="CHEBI:29105"/>
        <label>2</label>
    </ligand>
</feature>
<reference evidence="9 14" key="2">
    <citation type="submission" date="2016-03" db="EMBL/GenBank/DDBJ databases">
        <title>Spore heat resistance.</title>
        <authorList>
            <person name="Boekhorst J."/>
            <person name="Berendsen E.M."/>
            <person name="Wells-Bennik M.H."/>
            <person name="Kuipers O.P."/>
        </authorList>
    </citation>
    <scope>NUCLEOTIDE SEQUENCE [LARGE SCALE GENOMIC DNA]</scope>
    <source>
        <strain evidence="9 14">GS8</strain>
    </source>
</reference>
<name>A0A0K9HI21_GEOSE</name>
<keyword evidence="4 8" id="KW-0479">Metal-binding</keyword>
<evidence type="ECO:0000313" key="13">
    <source>
        <dbReference type="Proteomes" id="UP000266922"/>
    </source>
</evidence>
<keyword evidence="2" id="KW-0031">Aminopeptidase</keyword>
<dbReference type="EMBL" id="RCTJ01000004">
    <property type="protein sequence ID" value="RLQ14955.1"/>
    <property type="molecule type" value="Genomic_DNA"/>
</dbReference>
<dbReference type="PANTHER" id="PTHR32481:SF21">
    <property type="entry name" value="AMINOPEPTIDASE YSDC-RELATED"/>
    <property type="match status" value="1"/>
</dbReference>
<dbReference type="FunFam" id="2.40.30.40:FF:000001">
    <property type="entry name" value="Peptidase M28"/>
    <property type="match status" value="1"/>
</dbReference>
<dbReference type="EMBL" id="LQYY01000057">
    <property type="protein sequence ID" value="KYD34235.1"/>
    <property type="molecule type" value="Genomic_DNA"/>
</dbReference>
<dbReference type="InterPro" id="IPR051464">
    <property type="entry name" value="Peptidase_M42_aminopept"/>
</dbReference>
<dbReference type="GO" id="GO:0004177">
    <property type="term" value="F:aminopeptidase activity"/>
    <property type="evidence" value="ECO:0007669"/>
    <property type="project" value="UniProtKB-UniRule"/>
</dbReference>
<dbReference type="Gene3D" id="2.40.30.40">
    <property type="entry name" value="Peptidase M42, domain 2"/>
    <property type="match status" value="1"/>
</dbReference>
<organism evidence="11 13">
    <name type="scientific">Geobacillus stearothermophilus</name>
    <name type="common">Bacillus stearothermophilus</name>
    <dbReference type="NCBI Taxonomy" id="1422"/>
    <lineage>
        <taxon>Bacteria</taxon>
        <taxon>Bacillati</taxon>
        <taxon>Bacillota</taxon>
        <taxon>Bacilli</taxon>
        <taxon>Bacillales</taxon>
        <taxon>Anoxybacillaceae</taxon>
        <taxon>Geobacillus</taxon>
    </lineage>
</organism>
<evidence type="ECO:0000256" key="4">
    <source>
        <dbReference type="ARBA" id="ARBA00022723"/>
    </source>
</evidence>
<evidence type="ECO:0000313" key="10">
    <source>
        <dbReference type="EMBL" id="KYD34235.1"/>
    </source>
</evidence>
<evidence type="ECO:0000256" key="3">
    <source>
        <dbReference type="ARBA" id="ARBA00022670"/>
    </source>
</evidence>
<evidence type="ECO:0000313" key="9">
    <source>
        <dbReference type="EMBL" id="KAF6510430.1"/>
    </source>
</evidence>
<evidence type="ECO:0000313" key="11">
    <source>
        <dbReference type="EMBL" id="RLQ14955.1"/>
    </source>
</evidence>
<dbReference type="Proteomes" id="UP000075517">
    <property type="component" value="Unassembled WGS sequence"/>
</dbReference>
<reference evidence="10 12" key="1">
    <citation type="submission" date="2016-01" db="EMBL/GenBank/DDBJ databases">
        <title>Draft Genome Sequences of Seven Thermophilic Sporeformers Isolated from Foods.</title>
        <authorList>
            <person name="Berendsen E.M."/>
            <person name="Wells-Bennik M.H."/>
            <person name="Krawcyk A.O."/>
            <person name="De Jong A."/>
            <person name="Holsappel S."/>
            <person name="Eijlander R.T."/>
            <person name="Kuipers O.P."/>
        </authorList>
    </citation>
    <scope>NUCLEOTIDE SEQUENCE [LARGE SCALE GENOMIC DNA]</scope>
    <source>
        <strain evidence="10 12">B4114</strain>
    </source>
</reference>
<dbReference type="Pfam" id="PF05343">
    <property type="entry name" value="Peptidase_M42"/>
    <property type="match status" value="1"/>
</dbReference>
<dbReference type="Proteomes" id="UP000773850">
    <property type="component" value="Unassembled WGS sequence"/>
</dbReference>
<evidence type="ECO:0000256" key="2">
    <source>
        <dbReference type="ARBA" id="ARBA00022438"/>
    </source>
</evidence>
<feature type="binding site" evidence="8">
    <location>
        <position position="68"/>
    </location>
    <ligand>
        <name>Zn(2+)</name>
        <dbReference type="ChEBI" id="CHEBI:29105"/>
        <label>1</label>
    </ligand>
</feature>
<dbReference type="Gene3D" id="3.40.630.10">
    <property type="entry name" value="Zn peptidases"/>
    <property type="match status" value="1"/>
</dbReference>
<feature type="binding site" evidence="8">
    <location>
        <position position="215"/>
    </location>
    <ligand>
        <name>Zn(2+)</name>
        <dbReference type="ChEBI" id="CHEBI:29105"/>
        <label>2</label>
    </ligand>
</feature>
<accession>A0A0K9HI21</accession>
<evidence type="ECO:0000256" key="5">
    <source>
        <dbReference type="ARBA" id="ARBA00022801"/>
    </source>
</evidence>
<keyword evidence="3" id="KW-0645">Protease</keyword>
<dbReference type="SUPFAM" id="SSF53187">
    <property type="entry name" value="Zn-dependent exopeptidases"/>
    <property type="match status" value="1"/>
</dbReference>
<feature type="active site" description="Proton acceptor" evidence="7">
    <location>
        <position position="214"/>
    </location>
</feature>
<keyword evidence="14" id="KW-1185">Reference proteome</keyword>
<keyword evidence="5" id="KW-0378">Hydrolase</keyword>
<feature type="binding site" evidence="8">
    <location>
        <position position="182"/>
    </location>
    <ligand>
        <name>Zn(2+)</name>
        <dbReference type="ChEBI" id="CHEBI:29105"/>
        <label>1</label>
    </ligand>
</feature>
<proteinExistence type="inferred from homology"/>